<dbReference type="PANTHER" id="PTHR15599">
    <property type="entry name" value="RTDR1"/>
    <property type="match status" value="1"/>
</dbReference>
<dbReference type="InterPro" id="IPR042856">
    <property type="entry name" value="RSP14"/>
</dbReference>
<dbReference type="SUPFAM" id="SSF48371">
    <property type="entry name" value="ARM repeat"/>
    <property type="match status" value="1"/>
</dbReference>
<dbReference type="InterPro" id="IPR000357">
    <property type="entry name" value="HEAT"/>
</dbReference>
<dbReference type="PROSITE" id="PS50176">
    <property type="entry name" value="ARM_REPEAT"/>
    <property type="match status" value="1"/>
</dbReference>
<proteinExistence type="predicted"/>
<reference evidence="4" key="1">
    <citation type="submission" date="2017-02" db="UniProtKB">
        <authorList>
            <consortium name="WormBaseParasite"/>
        </authorList>
    </citation>
    <scope>IDENTIFICATION</scope>
</reference>
<evidence type="ECO:0000256" key="1">
    <source>
        <dbReference type="ARBA" id="ARBA00022737"/>
    </source>
</evidence>
<feature type="repeat" description="ARM" evidence="3">
    <location>
        <begin position="246"/>
        <end position="282"/>
    </location>
</feature>
<evidence type="ECO:0000256" key="3">
    <source>
        <dbReference type="PROSITE-ProRule" id="PRU00259"/>
    </source>
</evidence>
<dbReference type="Gene3D" id="1.25.10.10">
    <property type="entry name" value="Leucine-rich Repeat Variant"/>
    <property type="match status" value="2"/>
</dbReference>
<dbReference type="Pfam" id="PF02985">
    <property type="entry name" value="HEAT"/>
    <property type="match status" value="1"/>
</dbReference>
<dbReference type="InterPro" id="IPR021133">
    <property type="entry name" value="HEAT_type_2"/>
</dbReference>
<name>A0A0R3TZR8_RODNA</name>
<dbReference type="WBParaSite" id="HNAJ_0001336701-mRNA-1">
    <property type="protein sequence ID" value="HNAJ_0001336701-mRNA-1"/>
    <property type="gene ID" value="HNAJ_0001336701"/>
</dbReference>
<dbReference type="PROSITE" id="PS50077">
    <property type="entry name" value="HEAT_REPEAT"/>
    <property type="match status" value="1"/>
</dbReference>
<evidence type="ECO:0000256" key="2">
    <source>
        <dbReference type="PROSITE-ProRule" id="PRU00103"/>
    </source>
</evidence>
<dbReference type="AlphaFoldDB" id="A0A0R3TZR8"/>
<keyword evidence="1" id="KW-0677">Repeat</keyword>
<accession>A0A0R3TZR8</accession>
<dbReference type="SMART" id="SM00185">
    <property type="entry name" value="ARM"/>
    <property type="match status" value="2"/>
</dbReference>
<dbReference type="InterPro" id="IPR016024">
    <property type="entry name" value="ARM-type_fold"/>
</dbReference>
<dbReference type="InterPro" id="IPR000225">
    <property type="entry name" value="Armadillo"/>
</dbReference>
<sequence length="333" mass="37359">MNQNFSIFPNCRISLKPPPCVDPTKATLAYGRLAIPRLNRELQDVDLLTRQRAIKTLCDYLHDPEHIHEAICGGIIPSLVKLLTDDDEYIRAITAECFVILNRKLIKIKFIEHSNGREAFIENNVYESIKLLFSSSEKEIIRLNAHRAIELLVLNPLYAEILVKRRIISCLLSCYRREIREIQIVILDALNKCLAINPEDGLNAGGIEAFYNTLTHLSSDIRHKSVQAMHLLVASDRGKTETIEKGMVPKLIELLSDSNSEIQASAAGALAFICVKTEGRYACLKGFAIPSLLKCLFNSNSRVRALGCIAEAPEGRSKLQISLVEIYAWNFNA</sequence>
<dbReference type="Pfam" id="PF00514">
    <property type="entry name" value="Arm"/>
    <property type="match status" value="1"/>
</dbReference>
<feature type="repeat" description="HEAT" evidence="2">
    <location>
        <begin position="75"/>
        <end position="113"/>
    </location>
</feature>
<dbReference type="PANTHER" id="PTHR15599:SF1">
    <property type="entry name" value="RADIAL SPOKE HEAD 14 HOMOLOG"/>
    <property type="match status" value="1"/>
</dbReference>
<evidence type="ECO:0000313" key="4">
    <source>
        <dbReference type="WBParaSite" id="HNAJ_0001336701-mRNA-1"/>
    </source>
</evidence>
<organism evidence="4">
    <name type="scientific">Rodentolepis nana</name>
    <name type="common">Dwarf tapeworm</name>
    <name type="synonym">Hymenolepis nana</name>
    <dbReference type="NCBI Taxonomy" id="102285"/>
    <lineage>
        <taxon>Eukaryota</taxon>
        <taxon>Metazoa</taxon>
        <taxon>Spiralia</taxon>
        <taxon>Lophotrochozoa</taxon>
        <taxon>Platyhelminthes</taxon>
        <taxon>Cestoda</taxon>
        <taxon>Eucestoda</taxon>
        <taxon>Cyclophyllidea</taxon>
        <taxon>Hymenolepididae</taxon>
        <taxon>Rodentolepis</taxon>
    </lineage>
</organism>
<dbReference type="InterPro" id="IPR011989">
    <property type="entry name" value="ARM-like"/>
</dbReference>
<protein>
    <submittedName>
        <fullName evidence="4">Rhabdoid tumor deletion region protein 1</fullName>
    </submittedName>
</protein>
<dbReference type="STRING" id="102285.A0A0R3TZR8"/>